<accession>A0A0V0I1G4</accession>
<organism evidence="2">
    <name type="scientific">Solanum chacoense</name>
    <name type="common">Chaco potato</name>
    <dbReference type="NCBI Taxonomy" id="4108"/>
    <lineage>
        <taxon>Eukaryota</taxon>
        <taxon>Viridiplantae</taxon>
        <taxon>Streptophyta</taxon>
        <taxon>Embryophyta</taxon>
        <taxon>Tracheophyta</taxon>
        <taxon>Spermatophyta</taxon>
        <taxon>Magnoliopsida</taxon>
        <taxon>eudicotyledons</taxon>
        <taxon>Gunneridae</taxon>
        <taxon>Pentapetalae</taxon>
        <taxon>asterids</taxon>
        <taxon>lamiids</taxon>
        <taxon>Solanales</taxon>
        <taxon>Solanaceae</taxon>
        <taxon>Solanoideae</taxon>
        <taxon>Solaneae</taxon>
        <taxon>Solanum</taxon>
    </lineage>
</organism>
<feature type="transmembrane region" description="Helical" evidence="1">
    <location>
        <begin position="93"/>
        <end position="112"/>
    </location>
</feature>
<keyword evidence="1" id="KW-0812">Transmembrane</keyword>
<sequence length="124" mass="14112">MHIEKNISESVLGTLLDIEGKIKDTLKSRLDLQDMKIKKSLHPIKIGDKCILPPASYTMSKAKGFNFVSSSKKLSFLMLTLLTSVVVSKKLKFLGLKVMTIMFFSSVSYHLSLKKFYQKMHMTH</sequence>
<dbReference type="PANTHER" id="PTHR10775">
    <property type="entry name" value="OS08G0208400 PROTEIN"/>
    <property type="match status" value="1"/>
</dbReference>
<keyword evidence="1" id="KW-0472">Membrane</keyword>
<evidence type="ECO:0000313" key="2">
    <source>
        <dbReference type="EMBL" id="JAP26446.1"/>
    </source>
</evidence>
<keyword evidence="1" id="KW-1133">Transmembrane helix</keyword>
<reference evidence="2" key="1">
    <citation type="submission" date="2015-12" db="EMBL/GenBank/DDBJ databases">
        <title>Gene expression during late stages of embryo sac development: a critical building block for successful pollen-pistil interactions.</title>
        <authorList>
            <person name="Liu Y."/>
            <person name="Joly V."/>
            <person name="Sabar M."/>
            <person name="Matton D.P."/>
        </authorList>
    </citation>
    <scope>NUCLEOTIDE SEQUENCE</scope>
</reference>
<evidence type="ECO:0000256" key="1">
    <source>
        <dbReference type="SAM" id="Phobius"/>
    </source>
</evidence>
<dbReference type="PANTHER" id="PTHR10775:SF185">
    <property type="entry name" value="OS08G0208400 PROTEIN"/>
    <property type="match status" value="1"/>
</dbReference>
<name>A0A0V0I1G4_SOLCH</name>
<dbReference type="AlphaFoldDB" id="A0A0V0I1G4"/>
<feature type="transmembrane region" description="Helical" evidence="1">
    <location>
        <begin position="65"/>
        <end position="87"/>
    </location>
</feature>
<protein>
    <submittedName>
        <fullName evidence="2">Putative ovule protein</fullName>
    </submittedName>
</protein>
<proteinExistence type="predicted"/>
<dbReference type="EMBL" id="GEDG01012216">
    <property type="protein sequence ID" value="JAP26446.1"/>
    <property type="molecule type" value="Transcribed_RNA"/>
</dbReference>